<evidence type="ECO:0000259" key="5">
    <source>
        <dbReference type="PROSITE" id="PS50865"/>
    </source>
</evidence>
<dbReference type="Gene3D" id="1.10.220.160">
    <property type="match status" value="1"/>
</dbReference>
<evidence type="ECO:0000256" key="1">
    <source>
        <dbReference type="ARBA" id="ARBA00022723"/>
    </source>
</evidence>
<gene>
    <name evidence="6" type="ORF">BJ684DRAFT_15780</name>
</gene>
<dbReference type="Proteomes" id="UP000267251">
    <property type="component" value="Unassembled WGS sequence"/>
</dbReference>
<dbReference type="Gene3D" id="2.170.270.10">
    <property type="entry name" value="SET domain"/>
    <property type="match status" value="1"/>
</dbReference>
<sequence>MTTTSQLHRYLKVLGLEEKTLQVGEGTYRGIYATRPFRAGEDVFPKGEQQQPMASVLCHEERQERCGECLRLGNDSLQRCGGCRQVWYCGVGCQRRAWKEHHGVMCRGPLAELEMSGPSKTEGELVRRTMLALERPDDSRREWPGLEKEAFLRLDTHWEAQGSQERTEARALARWIMATRALGSSSTMGTTGSSEEEEEIMGHVFRLRSSAFAPADLQCFPYAAMSSYPARGALLNHSCRPTSVALWDGGNGQVVRVMEDMEVGEEMTLSYVDPCLNGPDRRKALGLQYHFTCECSRCLEEKEGETGVNGNGALTKKGIQEMSEMISKDDDLLNGLYMVWSREHFEDWRRETVQRVCRISRGEGSEVLFLVSRWVPGWTREFERALDDSEWEVALTYALLLLLIYLLIYPRRHPIVLLQWLTVCKCATQMARGMGREYDRGKILSLALRSLHLVQSSLPISLCEADPEVRELRRQVQGLAEDLDDLSTGS</sequence>
<dbReference type="GO" id="GO:0005634">
    <property type="term" value="C:nucleus"/>
    <property type="evidence" value="ECO:0007669"/>
    <property type="project" value="TreeGrafter"/>
</dbReference>
<dbReference type="InterPro" id="IPR001214">
    <property type="entry name" value="SET_dom"/>
</dbReference>
<reference evidence="7" key="1">
    <citation type="journal article" date="2018" name="Nat. Microbiol.">
        <title>Leveraging single-cell genomics to expand the fungal tree of life.</title>
        <authorList>
            <person name="Ahrendt S.R."/>
            <person name="Quandt C.A."/>
            <person name="Ciobanu D."/>
            <person name="Clum A."/>
            <person name="Salamov A."/>
            <person name="Andreopoulos B."/>
            <person name="Cheng J.F."/>
            <person name="Woyke T."/>
            <person name="Pelin A."/>
            <person name="Henrissat B."/>
            <person name="Reynolds N.K."/>
            <person name="Benny G.L."/>
            <person name="Smith M.E."/>
            <person name="James T.Y."/>
            <person name="Grigoriev I.V."/>
        </authorList>
    </citation>
    <scope>NUCLEOTIDE SEQUENCE [LARGE SCALE GENOMIC DNA]</scope>
</reference>
<dbReference type="Gene3D" id="6.10.140.2220">
    <property type="match status" value="1"/>
</dbReference>
<dbReference type="CDD" id="cd20071">
    <property type="entry name" value="SET_SMYD"/>
    <property type="match status" value="1"/>
</dbReference>
<proteinExistence type="predicted"/>
<organism evidence="6 7">
    <name type="scientific">Piptocephalis cylindrospora</name>
    <dbReference type="NCBI Taxonomy" id="1907219"/>
    <lineage>
        <taxon>Eukaryota</taxon>
        <taxon>Fungi</taxon>
        <taxon>Fungi incertae sedis</taxon>
        <taxon>Zoopagomycota</taxon>
        <taxon>Zoopagomycotina</taxon>
        <taxon>Zoopagomycetes</taxon>
        <taxon>Zoopagales</taxon>
        <taxon>Piptocephalidaceae</taxon>
        <taxon>Piptocephalis</taxon>
    </lineage>
</organism>
<keyword evidence="1" id="KW-0479">Metal-binding</keyword>
<dbReference type="InterPro" id="IPR050869">
    <property type="entry name" value="H3K4_H4K5_MeTrfase"/>
</dbReference>
<dbReference type="SUPFAM" id="SSF82199">
    <property type="entry name" value="SET domain"/>
    <property type="match status" value="1"/>
</dbReference>
<evidence type="ECO:0000256" key="4">
    <source>
        <dbReference type="PROSITE-ProRule" id="PRU00134"/>
    </source>
</evidence>
<dbReference type="InterPro" id="IPR046341">
    <property type="entry name" value="SET_dom_sf"/>
</dbReference>
<keyword evidence="3" id="KW-0862">Zinc</keyword>
<feature type="domain" description="MYND-type" evidence="5">
    <location>
        <begin position="66"/>
        <end position="106"/>
    </location>
</feature>
<keyword evidence="7" id="KW-1185">Reference proteome</keyword>
<name>A0A4P9Y4J3_9FUNG</name>
<dbReference type="PANTHER" id="PTHR12197:SF251">
    <property type="entry name" value="EG:BACR7C10.4 PROTEIN"/>
    <property type="match status" value="1"/>
</dbReference>
<dbReference type="PANTHER" id="PTHR12197">
    <property type="entry name" value="HISTONE-LYSINE N-METHYLTRANSFERASE SMYD"/>
    <property type="match status" value="1"/>
</dbReference>
<evidence type="ECO:0000313" key="7">
    <source>
        <dbReference type="Proteomes" id="UP000267251"/>
    </source>
</evidence>
<dbReference type="PROSITE" id="PS01360">
    <property type="entry name" value="ZF_MYND_1"/>
    <property type="match status" value="1"/>
</dbReference>
<accession>A0A4P9Y4J3</accession>
<evidence type="ECO:0000256" key="3">
    <source>
        <dbReference type="ARBA" id="ARBA00022833"/>
    </source>
</evidence>
<dbReference type="SUPFAM" id="SSF144232">
    <property type="entry name" value="HIT/MYND zinc finger-like"/>
    <property type="match status" value="1"/>
</dbReference>
<dbReference type="Pfam" id="PF00856">
    <property type="entry name" value="SET"/>
    <property type="match status" value="1"/>
</dbReference>
<dbReference type="GO" id="GO:0008270">
    <property type="term" value="F:zinc ion binding"/>
    <property type="evidence" value="ECO:0007669"/>
    <property type="project" value="UniProtKB-KW"/>
</dbReference>
<evidence type="ECO:0000313" key="6">
    <source>
        <dbReference type="EMBL" id="RKP13857.1"/>
    </source>
</evidence>
<evidence type="ECO:0000256" key="2">
    <source>
        <dbReference type="ARBA" id="ARBA00022771"/>
    </source>
</evidence>
<dbReference type="OrthoDB" id="265717at2759"/>
<dbReference type="InterPro" id="IPR002893">
    <property type="entry name" value="Znf_MYND"/>
</dbReference>
<dbReference type="Pfam" id="PF01753">
    <property type="entry name" value="zf-MYND"/>
    <property type="match status" value="1"/>
</dbReference>
<protein>
    <recommendedName>
        <fullName evidence="5">MYND-type domain-containing protein</fullName>
    </recommendedName>
</protein>
<dbReference type="AlphaFoldDB" id="A0A4P9Y4J3"/>
<keyword evidence="2 4" id="KW-0863">Zinc-finger</keyword>
<dbReference type="EMBL" id="KZ987931">
    <property type="protein sequence ID" value="RKP13857.1"/>
    <property type="molecule type" value="Genomic_DNA"/>
</dbReference>
<dbReference type="PROSITE" id="PS50865">
    <property type="entry name" value="ZF_MYND_2"/>
    <property type="match status" value="1"/>
</dbReference>